<dbReference type="SUPFAM" id="SSF52029">
    <property type="entry name" value="GroEL apical domain-like"/>
    <property type="match status" value="1"/>
</dbReference>
<comment type="caution">
    <text evidence="1">The sequence shown here is derived from an EMBL/GenBank/DDBJ whole genome shotgun (WGS) entry which is preliminary data.</text>
</comment>
<keyword evidence="2" id="KW-1185">Reference proteome</keyword>
<sequence>MHFPLPPVSTQEEVSSLQSRFAFGAVQDDSDAVQELWRRRDKADKGLIESLRAVARLPSHEETFSISPYSNDEDNSPSKLKHEGFKELKIGSRSCQLLEQESSGSDLGDGSIKHATMSETVRARKIVIHCGRNRHATNSPRSEASSCHKEQDLTTSNGKLMVLKISSKFELRRFCRTTGSVAMLKLSKPNPDDLGYADSVSVEEVGAIKIMVILILLSFIAFLQT</sequence>
<organism evidence="1 2">
    <name type="scientific">Stephania yunnanensis</name>
    <dbReference type="NCBI Taxonomy" id="152371"/>
    <lineage>
        <taxon>Eukaryota</taxon>
        <taxon>Viridiplantae</taxon>
        <taxon>Streptophyta</taxon>
        <taxon>Embryophyta</taxon>
        <taxon>Tracheophyta</taxon>
        <taxon>Spermatophyta</taxon>
        <taxon>Magnoliopsida</taxon>
        <taxon>Ranunculales</taxon>
        <taxon>Menispermaceae</taxon>
        <taxon>Menispermoideae</taxon>
        <taxon>Cissampelideae</taxon>
        <taxon>Stephania</taxon>
    </lineage>
</organism>
<evidence type="ECO:0000313" key="2">
    <source>
        <dbReference type="Proteomes" id="UP001420932"/>
    </source>
</evidence>
<reference evidence="1 2" key="1">
    <citation type="submission" date="2024-01" db="EMBL/GenBank/DDBJ databases">
        <title>Genome assemblies of Stephania.</title>
        <authorList>
            <person name="Yang L."/>
        </authorList>
    </citation>
    <scope>NUCLEOTIDE SEQUENCE [LARGE SCALE GENOMIC DNA]</scope>
    <source>
        <strain evidence="1">YNDBR</strain>
        <tissue evidence="1">Leaf</tissue>
    </source>
</reference>
<dbReference type="Gene3D" id="3.50.7.10">
    <property type="entry name" value="GroEL"/>
    <property type="match status" value="1"/>
</dbReference>
<dbReference type="AlphaFoldDB" id="A0AAP0KDF4"/>
<gene>
    <name evidence="1" type="ORF">Syun_008862</name>
</gene>
<name>A0AAP0KDF4_9MAGN</name>
<evidence type="ECO:0000313" key="1">
    <source>
        <dbReference type="EMBL" id="KAK9150553.1"/>
    </source>
</evidence>
<dbReference type="InterPro" id="IPR027409">
    <property type="entry name" value="GroEL-like_apical_dom_sf"/>
</dbReference>
<proteinExistence type="predicted"/>
<accession>A0AAP0KDF4</accession>
<dbReference type="EMBL" id="JBBNAF010000004">
    <property type="protein sequence ID" value="KAK9150553.1"/>
    <property type="molecule type" value="Genomic_DNA"/>
</dbReference>
<protein>
    <submittedName>
        <fullName evidence="1">Uncharacterized protein</fullName>
    </submittedName>
</protein>
<dbReference type="Proteomes" id="UP001420932">
    <property type="component" value="Unassembled WGS sequence"/>
</dbReference>